<feature type="signal peptide" evidence="1">
    <location>
        <begin position="1"/>
        <end position="23"/>
    </location>
</feature>
<name>A0ABU2ER58_9BURK</name>
<dbReference type="GeneID" id="90167417"/>
<evidence type="ECO:0000313" key="2">
    <source>
        <dbReference type="EMBL" id="MDR9850639.1"/>
    </source>
</evidence>
<dbReference type="Proteomes" id="UP001246576">
    <property type="component" value="Unassembled WGS sequence"/>
</dbReference>
<protein>
    <submittedName>
        <fullName evidence="2">Uncharacterized protein</fullName>
    </submittedName>
</protein>
<proteinExistence type="predicted"/>
<gene>
    <name evidence="2" type="ORF">RI048_20580</name>
</gene>
<reference evidence="2" key="1">
    <citation type="submission" date="2023-09" db="EMBL/GenBank/DDBJ databases">
        <title>Description of first Herbaspirillum huttiense subsp. nephrolepsisexaltata and Herbaspirillum huttiense subsp. lycopersicon.</title>
        <authorList>
            <person name="Poudel M."/>
            <person name="Sharma A."/>
            <person name="Goss E."/>
            <person name="Tapia J.H."/>
            <person name="Harmon C.M."/>
            <person name="Jones J.B."/>
        </authorList>
    </citation>
    <scope>NUCLEOTIDE SEQUENCE</scope>
    <source>
        <strain evidence="2">SE1</strain>
    </source>
</reference>
<dbReference type="RefSeq" id="WP_158601286.1">
    <property type="nucleotide sequence ID" value="NZ_JAVLSJ010000011.1"/>
</dbReference>
<keyword evidence="1" id="KW-0732">Signal</keyword>
<evidence type="ECO:0000313" key="3">
    <source>
        <dbReference type="Proteomes" id="UP001246576"/>
    </source>
</evidence>
<feature type="chain" id="PRO_5046314693" evidence="1">
    <location>
        <begin position="24"/>
        <end position="50"/>
    </location>
</feature>
<accession>A0ABU2ER58</accession>
<evidence type="ECO:0000256" key="1">
    <source>
        <dbReference type="SAM" id="SignalP"/>
    </source>
</evidence>
<dbReference type="EMBL" id="JAVLSJ010000011">
    <property type="protein sequence ID" value="MDR9850639.1"/>
    <property type="molecule type" value="Genomic_DNA"/>
</dbReference>
<keyword evidence="3" id="KW-1185">Reference proteome</keyword>
<organism evidence="2 3">
    <name type="scientific">Herbaspirillum huttiense subsp. lycopersici</name>
    <dbReference type="NCBI Taxonomy" id="3074428"/>
    <lineage>
        <taxon>Bacteria</taxon>
        <taxon>Pseudomonadati</taxon>
        <taxon>Pseudomonadota</taxon>
        <taxon>Betaproteobacteria</taxon>
        <taxon>Burkholderiales</taxon>
        <taxon>Oxalobacteraceae</taxon>
        <taxon>Herbaspirillum</taxon>
    </lineage>
</organism>
<sequence>MRIHATCLVAALMSLAAAGNAAATTICRYRADDGHWFMHMLEALANITYC</sequence>
<comment type="caution">
    <text evidence="2">The sequence shown here is derived from an EMBL/GenBank/DDBJ whole genome shotgun (WGS) entry which is preliminary data.</text>
</comment>